<evidence type="ECO:0000313" key="2">
    <source>
        <dbReference type="Proteomes" id="UP000295285"/>
    </source>
</evidence>
<evidence type="ECO:0000313" key="1">
    <source>
        <dbReference type="EMBL" id="TCW43598.1"/>
    </source>
</evidence>
<organism evidence="1 2">
    <name type="scientific">Bacillus thuringiensis</name>
    <dbReference type="NCBI Taxonomy" id="1428"/>
    <lineage>
        <taxon>Bacteria</taxon>
        <taxon>Bacillati</taxon>
        <taxon>Bacillota</taxon>
        <taxon>Bacilli</taxon>
        <taxon>Bacillales</taxon>
        <taxon>Bacillaceae</taxon>
        <taxon>Bacillus</taxon>
        <taxon>Bacillus cereus group</taxon>
    </lineage>
</organism>
<reference evidence="1 2" key="1">
    <citation type="submission" date="2019-03" db="EMBL/GenBank/DDBJ databases">
        <title>Above-ground endophytic microbial communities from plants in different locations in the United States.</title>
        <authorList>
            <person name="Frank C."/>
        </authorList>
    </citation>
    <scope>NUCLEOTIDE SEQUENCE [LARGE SCALE GENOMIC DNA]</scope>
    <source>
        <strain evidence="1 2">LP_2_YM</strain>
    </source>
</reference>
<name>A0A4R4AV49_BACTU</name>
<dbReference type="RefSeq" id="WP_131935457.1">
    <property type="nucleotide sequence ID" value="NZ_SMDF01000050.1"/>
</dbReference>
<dbReference type="EMBL" id="SMDG01000049">
    <property type="protein sequence ID" value="TCW43598.1"/>
    <property type="molecule type" value="Genomic_DNA"/>
</dbReference>
<gene>
    <name evidence="1" type="ORF">EC910_1499</name>
</gene>
<dbReference type="Proteomes" id="UP000295285">
    <property type="component" value="Unassembled WGS sequence"/>
</dbReference>
<protein>
    <submittedName>
        <fullName evidence="1">Uncharacterized protein</fullName>
    </submittedName>
</protein>
<sequence>MEVLKNHMKFKYVVPFLDVVDDKQISLQDLSKLLRENDGTFDKDQFIDDDIKELFPLNNFGDNDDILKVRGVSFVLENFIDEIESMKLDLSLSHNEIEFLGFNDENEMKLKFSNESIKGAEDIIAQGMSEGVYNSTNECFSSWFEMGSKHIDFCLKNSHKDKVEGVFSIYINEMLKALSDNRRQYRLLLEYQGNDSENPVYLLRGVTSKGFYKNYDNNVVLYLCLLFLHKYAVDTGEDFKFTGGYISDSEIKASFELEKPKRLKNGEKVYIGLLLSNNEIRKGVVSFKMYYRITDGKHSFKGIVKDSVCRISHSTGIEKLQIKLEELLNINKHEKKMLDYINRVTMTDRLSEDMIFSLFESIKSSDLSSDTKSEAEKKRELLSSTMTIIQIFDRLSEITTDVNESIHLQRIYDDVIKFLSDKKE</sequence>
<comment type="caution">
    <text evidence="1">The sequence shown here is derived from an EMBL/GenBank/DDBJ whole genome shotgun (WGS) entry which is preliminary data.</text>
</comment>
<accession>A0A4R4AV49</accession>
<dbReference type="AlphaFoldDB" id="A0A4R4AV49"/>
<proteinExistence type="predicted"/>